<dbReference type="PROSITE" id="PS50157">
    <property type="entry name" value="ZINC_FINGER_C2H2_2"/>
    <property type="match status" value="2"/>
</dbReference>
<feature type="region of interest" description="Disordered" evidence="6">
    <location>
        <begin position="214"/>
        <end position="271"/>
    </location>
</feature>
<evidence type="ECO:0000256" key="4">
    <source>
        <dbReference type="ARBA" id="ARBA00022833"/>
    </source>
</evidence>
<proteinExistence type="predicted"/>
<comment type="caution">
    <text evidence="8">The sequence shown here is derived from an EMBL/GenBank/DDBJ whole genome shotgun (WGS) entry which is preliminary data.</text>
</comment>
<evidence type="ECO:0000313" key="8">
    <source>
        <dbReference type="EMBL" id="KAF7290421.1"/>
    </source>
</evidence>
<protein>
    <submittedName>
        <fullName evidence="8">C2H2-type domain-containing protein</fullName>
    </submittedName>
</protein>
<dbReference type="Proteomes" id="UP000613580">
    <property type="component" value="Unassembled WGS sequence"/>
</dbReference>
<evidence type="ECO:0000259" key="7">
    <source>
        <dbReference type="PROSITE" id="PS50157"/>
    </source>
</evidence>
<feature type="region of interest" description="Disordered" evidence="6">
    <location>
        <begin position="72"/>
        <end position="117"/>
    </location>
</feature>
<dbReference type="PROSITE" id="PS00028">
    <property type="entry name" value="ZINC_FINGER_C2H2_1"/>
    <property type="match status" value="3"/>
</dbReference>
<evidence type="ECO:0000256" key="6">
    <source>
        <dbReference type="SAM" id="MobiDB-lite"/>
    </source>
</evidence>
<gene>
    <name evidence="8" type="ORF">HMN09_01300200</name>
</gene>
<dbReference type="GO" id="GO:0000785">
    <property type="term" value="C:chromatin"/>
    <property type="evidence" value="ECO:0007669"/>
    <property type="project" value="TreeGrafter"/>
</dbReference>
<dbReference type="AlphaFoldDB" id="A0A8H6S0J1"/>
<dbReference type="InterPro" id="IPR013087">
    <property type="entry name" value="Znf_C2H2_type"/>
</dbReference>
<feature type="compositionally biased region" description="Polar residues" evidence="6">
    <location>
        <begin position="232"/>
        <end position="242"/>
    </location>
</feature>
<evidence type="ECO:0000313" key="9">
    <source>
        <dbReference type="Proteomes" id="UP000613580"/>
    </source>
</evidence>
<dbReference type="GO" id="GO:0031519">
    <property type="term" value="C:PcG protein complex"/>
    <property type="evidence" value="ECO:0007669"/>
    <property type="project" value="TreeGrafter"/>
</dbReference>
<feature type="compositionally biased region" description="Low complexity" evidence="6">
    <location>
        <begin position="252"/>
        <end position="268"/>
    </location>
</feature>
<keyword evidence="4" id="KW-0862">Zinc</keyword>
<keyword evidence="1" id="KW-0479">Metal-binding</keyword>
<dbReference type="PANTHER" id="PTHR14003">
    <property type="entry name" value="TRANSCRIPTIONAL REPRESSOR PROTEIN YY"/>
    <property type="match status" value="1"/>
</dbReference>
<feature type="compositionally biased region" description="Low complexity" evidence="6">
    <location>
        <begin position="490"/>
        <end position="502"/>
    </location>
</feature>
<sequence>MLVARRPYFVVSSLASCTTSAKATIVLCILQSQTATASPVWSIKMGLDDSHGASTRLPSCLFLNIGEMPPIRTGQQSPESAYKPVPQNGEVAPPVAFRSTASDRDPDDPRNHPCREPGCWKVYGKRSHLNRHYATKHPHLLPPKGRRVTQVVPSPVAVGPAPPAPAAPPRNLALVPNVLALVQPMVYRGAPYPAPFVNVQRPVVMGNPALGLKPLDMPPARTGQSLDGDPLKSTSTTHTFRANQPKPYDRLTTPTTSSESPSPSPSASYAGGPVRCTFPGCNKILGRLTDLARHAQSHLSREEARTAGLGAVCPYPGCGVWMLQKSNLKPHMRTHTGEKPLQCDIPGCTYRTGDPASYHKHRVNEQWHRNAKLEFVPKKTKKWTAPIPSPSPQPPPTSSPKAAGFPPESVRVPEPDELASVDEAVDQAPKSTRSLSTAPSVASLESEEETDPRRVQSAGRPSSSSTRPMPTATKAVRKPLQRTWDNVQYASTAPAAATSKPSNPRFSRFIYYTRPPVPPPPPPADPPVPSANAGKAYPRCRLAGIAYMLNPEPSD</sequence>
<dbReference type="SUPFAM" id="SSF57667">
    <property type="entry name" value="beta-beta-alpha zinc fingers"/>
    <property type="match status" value="1"/>
</dbReference>
<feature type="compositionally biased region" description="Polar residues" evidence="6">
    <location>
        <begin position="429"/>
        <end position="440"/>
    </location>
</feature>
<feature type="compositionally biased region" description="Pro residues" evidence="6">
    <location>
        <begin position="387"/>
        <end position="398"/>
    </location>
</feature>
<name>A0A8H6S0J1_MYCCL</name>
<dbReference type="PANTHER" id="PTHR14003:SF19">
    <property type="entry name" value="YY2 TRANSCRIPTION FACTOR"/>
    <property type="match status" value="1"/>
</dbReference>
<dbReference type="GO" id="GO:0005667">
    <property type="term" value="C:transcription regulator complex"/>
    <property type="evidence" value="ECO:0007669"/>
    <property type="project" value="TreeGrafter"/>
</dbReference>
<keyword evidence="2" id="KW-0677">Repeat</keyword>
<accession>A0A8H6S0J1</accession>
<dbReference type="GO" id="GO:0000978">
    <property type="term" value="F:RNA polymerase II cis-regulatory region sequence-specific DNA binding"/>
    <property type="evidence" value="ECO:0007669"/>
    <property type="project" value="TreeGrafter"/>
</dbReference>
<dbReference type="OrthoDB" id="654211at2759"/>
<keyword evidence="3 5" id="KW-0863">Zinc-finger</keyword>
<feature type="region of interest" description="Disordered" evidence="6">
    <location>
        <begin position="425"/>
        <end position="535"/>
    </location>
</feature>
<dbReference type="Gene3D" id="3.30.160.60">
    <property type="entry name" value="Classic Zinc Finger"/>
    <property type="match status" value="1"/>
</dbReference>
<feature type="domain" description="C2H2-type" evidence="7">
    <location>
        <begin position="311"/>
        <end position="340"/>
    </location>
</feature>
<evidence type="ECO:0000256" key="5">
    <source>
        <dbReference type="PROSITE-ProRule" id="PRU00042"/>
    </source>
</evidence>
<dbReference type="EMBL" id="JACAZE010000026">
    <property type="protein sequence ID" value="KAF7290421.1"/>
    <property type="molecule type" value="Genomic_DNA"/>
</dbReference>
<evidence type="ECO:0000256" key="2">
    <source>
        <dbReference type="ARBA" id="ARBA00022737"/>
    </source>
</evidence>
<feature type="domain" description="C2H2-type" evidence="7">
    <location>
        <begin position="274"/>
        <end position="303"/>
    </location>
</feature>
<dbReference type="GO" id="GO:0000981">
    <property type="term" value="F:DNA-binding transcription factor activity, RNA polymerase II-specific"/>
    <property type="evidence" value="ECO:0007669"/>
    <property type="project" value="TreeGrafter"/>
</dbReference>
<evidence type="ECO:0000256" key="3">
    <source>
        <dbReference type="ARBA" id="ARBA00022771"/>
    </source>
</evidence>
<evidence type="ECO:0000256" key="1">
    <source>
        <dbReference type="ARBA" id="ARBA00022723"/>
    </source>
</evidence>
<reference evidence="8" key="1">
    <citation type="submission" date="2020-05" db="EMBL/GenBank/DDBJ databases">
        <title>Mycena genomes resolve the evolution of fungal bioluminescence.</title>
        <authorList>
            <person name="Tsai I.J."/>
        </authorList>
    </citation>
    <scope>NUCLEOTIDE SEQUENCE</scope>
    <source>
        <strain evidence="8">110903Hualien_Pintung</strain>
    </source>
</reference>
<feature type="region of interest" description="Disordered" evidence="6">
    <location>
        <begin position="370"/>
        <end position="413"/>
    </location>
</feature>
<organism evidence="8 9">
    <name type="scientific">Mycena chlorophos</name>
    <name type="common">Agaric fungus</name>
    <name type="synonym">Agaricus chlorophos</name>
    <dbReference type="NCBI Taxonomy" id="658473"/>
    <lineage>
        <taxon>Eukaryota</taxon>
        <taxon>Fungi</taxon>
        <taxon>Dikarya</taxon>
        <taxon>Basidiomycota</taxon>
        <taxon>Agaricomycotina</taxon>
        <taxon>Agaricomycetes</taxon>
        <taxon>Agaricomycetidae</taxon>
        <taxon>Agaricales</taxon>
        <taxon>Marasmiineae</taxon>
        <taxon>Mycenaceae</taxon>
        <taxon>Mycena</taxon>
    </lineage>
</organism>
<dbReference type="InterPro" id="IPR036236">
    <property type="entry name" value="Znf_C2H2_sf"/>
</dbReference>
<dbReference type="PROSITE" id="PS51257">
    <property type="entry name" value="PROKAR_LIPOPROTEIN"/>
    <property type="match status" value="1"/>
</dbReference>
<feature type="compositionally biased region" description="Pro residues" evidence="6">
    <location>
        <begin position="515"/>
        <end position="529"/>
    </location>
</feature>
<keyword evidence="9" id="KW-1185">Reference proteome</keyword>
<dbReference type="SMART" id="SM00355">
    <property type="entry name" value="ZnF_C2H2"/>
    <property type="match status" value="4"/>
</dbReference>
<feature type="compositionally biased region" description="Basic and acidic residues" evidence="6">
    <location>
        <begin position="101"/>
        <end position="115"/>
    </location>
</feature>
<dbReference type="GO" id="GO:0008270">
    <property type="term" value="F:zinc ion binding"/>
    <property type="evidence" value="ECO:0007669"/>
    <property type="project" value="UniProtKB-KW"/>
</dbReference>